<keyword evidence="9" id="KW-1185">Reference proteome</keyword>
<evidence type="ECO:0000259" key="7">
    <source>
        <dbReference type="SMART" id="SM00900"/>
    </source>
</evidence>
<organism evidence="8 9">
    <name type="scientific">Motilimonas cestriensis</name>
    <dbReference type="NCBI Taxonomy" id="2742685"/>
    <lineage>
        <taxon>Bacteria</taxon>
        <taxon>Pseudomonadati</taxon>
        <taxon>Pseudomonadota</taxon>
        <taxon>Gammaproteobacteria</taxon>
        <taxon>Alteromonadales</taxon>
        <taxon>Alteromonadales genera incertae sedis</taxon>
        <taxon>Motilimonas</taxon>
    </lineage>
</organism>
<evidence type="ECO:0000256" key="3">
    <source>
        <dbReference type="ARBA" id="ARBA00022630"/>
    </source>
</evidence>
<dbReference type="EC" id="7.-.-.-" evidence="6"/>
<dbReference type="NCBIfam" id="NF002519">
    <property type="entry name" value="PRK01908.1"/>
    <property type="match status" value="1"/>
</dbReference>
<feature type="domain" description="FMN-binding" evidence="7">
    <location>
        <begin position="100"/>
        <end position="192"/>
    </location>
</feature>
<keyword evidence="2 6" id="KW-0597">Phosphoprotein</keyword>
<comment type="function">
    <text evidence="6">Part of a membrane-bound complex that couples electron transfer with translocation of ions across the membrane.</text>
</comment>
<comment type="subunit">
    <text evidence="6">The complex is composed of six subunits: RnfA, RnfB, RnfC, RnfD, RnfE and RnfG.</text>
</comment>
<dbReference type="PANTHER" id="PTHR36118:SF1">
    <property type="entry name" value="ION-TRANSLOCATING OXIDOREDUCTASE COMPLEX SUBUNIT G"/>
    <property type="match status" value="1"/>
</dbReference>
<dbReference type="Proteomes" id="UP001201273">
    <property type="component" value="Unassembled WGS sequence"/>
</dbReference>
<keyword evidence="6" id="KW-0812">Transmembrane</keyword>
<dbReference type="EMBL" id="JAIMJA010000025">
    <property type="protein sequence ID" value="MCE2596808.1"/>
    <property type="molecule type" value="Genomic_DNA"/>
</dbReference>
<evidence type="ECO:0000313" key="9">
    <source>
        <dbReference type="Proteomes" id="UP001201273"/>
    </source>
</evidence>
<dbReference type="PANTHER" id="PTHR36118">
    <property type="entry name" value="ION-TRANSLOCATING OXIDOREDUCTASE COMPLEX SUBUNIT G"/>
    <property type="match status" value="1"/>
</dbReference>
<protein>
    <recommendedName>
        <fullName evidence="6">Ion-translocating oxidoreductase complex subunit G</fullName>
        <ecNumber evidence="6">7.-.-.-</ecNumber>
    </recommendedName>
    <alternativeName>
        <fullName evidence="6">Rnf electron transport complex subunit G</fullName>
    </alternativeName>
</protein>
<keyword evidence="6" id="KW-1278">Translocase</keyword>
<comment type="caution">
    <text evidence="8">The sequence shown here is derived from an EMBL/GenBank/DDBJ whole genome shotgun (WGS) entry which is preliminary data.</text>
</comment>
<proteinExistence type="inferred from homology"/>
<keyword evidence="5 6" id="KW-0249">Electron transport</keyword>
<comment type="cofactor">
    <cofactor evidence="6">
        <name>FMN</name>
        <dbReference type="ChEBI" id="CHEBI:58210"/>
    </cofactor>
</comment>
<feature type="modified residue" description="FMN phosphoryl threonine" evidence="6">
    <location>
        <position position="175"/>
    </location>
</feature>
<comment type="subcellular location">
    <subcellularLocation>
        <location evidence="6">Cell inner membrane</location>
        <topology evidence="6">Single-pass membrane protein</topology>
    </subcellularLocation>
</comment>
<keyword evidence="6" id="KW-0472">Membrane</keyword>
<evidence type="ECO:0000256" key="5">
    <source>
        <dbReference type="ARBA" id="ARBA00022982"/>
    </source>
</evidence>
<gene>
    <name evidence="8" type="primary">rsxG</name>
    <name evidence="6" type="synonym">rnfG</name>
    <name evidence="8" type="ORF">K6Y31_18685</name>
</gene>
<dbReference type="InterPro" id="IPR010209">
    <property type="entry name" value="Ion_transpt_RnfG/RsxG"/>
</dbReference>
<evidence type="ECO:0000256" key="4">
    <source>
        <dbReference type="ARBA" id="ARBA00022643"/>
    </source>
</evidence>
<dbReference type="PIRSF" id="PIRSF006091">
    <property type="entry name" value="E_trnsport_RnfG"/>
    <property type="match status" value="1"/>
</dbReference>
<keyword evidence="6" id="KW-1003">Cell membrane</keyword>
<accession>A0ABS8WGG5</accession>
<name>A0ABS8WGG5_9GAMM</name>
<sequence length="210" mass="22902">MMKSISKNGLTLGVFAVVSTALVAVTSALTKPMIDQQIERQLISNISELIPADQYNNDLFASCFYSQDPHLGTTEPQQTWLALKDQQPVGLAIEAIAPNGYNGNIRLLVGIWYDGTVAGVRALEHKETPGLGDKIDLSKSNWITHFSGLTVESEADKRWAVKKDGGQFDAFTGATITPRAVVQAVRNAVLFYQLNKDNLYQQSANCGVKS</sequence>
<keyword evidence="6" id="KW-1133">Transmembrane helix</keyword>
<dbReference type="Pfam" id="PF04205">
    <property type="entry name" value="FMN_bind"/>
    <property type="match status" value="1"/>
</dbReference>
<keyword evidence="4 6" id="KW-0288">FMN</keyword>
<keyword evidence="3 6" id="KW-0285">Flavoprotein</keyword>
<reference evidence="8 9" key="1">
    <citation type="journal article" date="2022" name="Environ. Microbiol. Rep.">
        <title>Eco-phylogenetic analyses reveal divergent evolution of vitamin B12 metabolism in the marine bacterial family 'Psychromonadaceae'.</title>
        <authorList>
            <person name="Jin X."/>
            <person name="Yang Y."/>
            <person name="Cao H."/>
            <person name="Gao B."/>
            <person name="Zhao Z."/>
        </authorList>
    </citation>
    <scope>NUCLEOTIDE SEQUENCE [LARGE SCALE GENOMIC DNA]</scope>
    <source>
        <strain evidence="8 9">MKS20</strain>
    </source>
</reference>
<keyword evidence="6" id="KW-0997">Cell inner membrane</keyword>
<evidence type="ECO:0000313" key="8">
    <source>
        <dbReference type="EMBL" id="MCE2596808.1"/>
    </source>
</evidence>
<comment type="similarity">
    <text evidence="6">Belongs to the RnfG family.</text>
</comment>
<dbReference type="HAMAP" id="MF_00479">
    <property type="entry name" value="RsxG_RnfG"/>
    <property type="match status" value="1"/>
</dbReference>
<evidence type="ECO:0000256" key="2">
    <source>
        <dbReference type="ARBA" id="ARBA00022553"/>
    </source>
</evidence>
<dbReference type="NCBIfam" id="TIGR01947">
    <property type="entry name" value="rnfG"/>
    <property type="match status" value="1"/>
</dbReference>
<dbReference type="RefSeq" id="WP_233054525.1">
    <property type="nucleotide sequence ID" value="NZ_JAIMJA010000025.1"/>
</dbReference>
<dbReference type="InterPro" id="IPR007329">
    <property type="entry name" value="FMN-bd"/>
</dbReference>
<evidence type="ECO:0000256" key="1">
    <source>
        <dbReference type="ARBA" id="ARBA00022448"/>
    </source>
</evidence>
<keyword evidence="1 6" id="KW-0813">Transport</keyword>
<dbReference type="SMART" id="SM00900">
    <property type="entry name" value="FMN_bind"/>
    <property type="match status" value="1"/>
</dbReference>
<evidence type="ECO:0000256" key="6">
    <source>
        <dbReference type="HAMAP-Rule" id="MF_00479"/>
    </source>
</evidence>